<gene>
    <name evidence="4" type="ORF">BO70DRAFT_368943</name>
</gene>
<dbReference type="RefSeq" id="XP_025402337.1">
    <property type="nucleotide sequence ID" value="XM_025544651.1"/>
</dbReference>
<dbReference type="Gene3D" id="3.40.50.2000">
    <property type="entry name" value="Glycogen Phosphorylase B"/>
    <property type="match status" value="2"/>
</dbReference>
<keyword evidence="3" id="KW-1133">Transmembrane helix</keyword>
<dbReference type="Proteomes" id="UP000247233">
    <property type="component" value="Unassembled WGS sequence"/>
</dbReference>
<dbReference type="STRING" id="1448321.A0A317WY73"/>
<name>A0A317WY73_9EURO</name>
<dbReference type="OrthoDB" id="5835829at2759"/>
<dbReference type="AlphaFoldDB" id="A0A317WY73"/>
<dbReference type="EMBL" id="MSFL01000004">
    <property type="protein sequence ID" value="PWY89150.1"/>
    <property type="molecule type" value="Genomic_DNA"/>
</dbReference>
<sequence>MTVPPRKILLVVTTGGYTHAAPILELGRILSSRGHTITLATLNDQDDWLSSHPYITTTHLLGPGPTPAQYNAHYLRMRNWDMSQGLAASMPSKYLFDSFWPLTYHGLHSITSSPATRPDFIVADFFAVDAVRDIKIQFGIPIAVMSPTMPALMLPCSYIPGQPGFQIDGTVTSEDASLWLRIRNEMVVVWALREILGLWRWTKRMRRGEGVAYDLPALKKPDYIVLVNSFYGLEVARDLPPLAALVGPVLSEELSGLGKREEVFLEGRRKVMYIALGTHVIISNGDAVMIVQALLRLLAEGVLDGVIWAVGESGRQDLDLAYRFDTDAGAGITFDDLLSGRHGDFFFPFFAPQRAILDHEAVQIYFTHGGGSSANEGLYHGKRMLVMGIFSDQIANMARLVHAGVAESLDKFRFSAEEVYGKAKRVVEDLEGTYARNSLRLQRIACVASRRKYYAADLIEEVMYDDELRFGEGSEPRPMHLQTADVRMPAYKARNWDLMAVAAMALAGGLGAMGFFGRMLWRNRGVPTRAK</sequence>
<dbReference type="CDD" id="cd03784">
    <property type="entry name" value="GT1_Gtf-like"/>
    <property type="match status" value="1"/>
</dbReference>
<feature type="transmembrane region" description="Helical" evidence="3">
    <location>
        <begin position="498"/>
        <end position="521"/>
    </location>
</feature>
<dbReference type="VEuPathDB" id="FungiDB:BO70DRAFT_368943"/>
<dbReference type="GeneID" id="37066888"/>
<keyword evidence="3" id="KW-0472">Membrane</keyword>
<keyword evidence="2 4" id="KW-0808">Transferase</keyword>
<evidence type="ECO:0000313" key="4">
    <source>
        <dbReference type="EMBL" id="PWY89150.1"/>
    </source>
</evidence>
<keyword evidence="1" id="KW-0328">Glycosyltransferase</keyword>
<keyword evidence="3" id="KW-0812">Transmembrane</keyword>
<evidence type="ECO:0000256" key="3">
    <source>
        <dbReference type="SAM" id="Phobius"/>
    </source>
</evidence>
<dbReference type="PANTHER" id="PTHR48043:SF145">
    <property type="entry name" value="FI06409P-RELATED"/>
    <property type="match status" value="1"/>
</dbReference>
<evidence type="ECO:0000256" key="2">
    <source>
        <dbReference type="ARBA" id="ARBA00022679"/>
    </source>
</evidence>
<dbReference type="GO" id="GO:0008194">
    <property type="term" value="F:UDP-glycosyltransferase activity"/>
    <property type="evidence" value="ECO:0007669"/>
    <property type="project" value="InterPro"/>
</dbReference>
<dbReference type="Pfam" id="PF00201">
    <property type="entry name" value="UDPGT"/>
    <property type="match status" value="1"/>
</dbReference>
<dbReference type="InterPro" id="IPR002213">
    <property type="entry name" value="UDP_glucos_trans"/>
</dbReference>
<comment type="caution">
    <text evidence="4">The sequence shown here is derived from an EMBL/GenBank/DDBJ whole genome shotgun (WGS) entry which is preliminary data.</text>
</comment>
<evidence type="ECO:0000256" key="1">
    <source>
        <dbReference type="ARBA" id="ARBA00022676"/>
    </source>
</evidence>
<dbReference type="InterPro" id="IPR050271">
    <property type="entry name" value="UDP-glycosyltransferase"/>
</dbReference>
<proteinExistence type="predicted"/>
<keyword evidence="5" id="KW-1185">Reference proteome</keyword>
<dbReference type="PANTHER" id="PTHR48043">
    <property type="entry name" value="EG:EG0003.4 PROTEIN-RELATED"/>
    <property type="match status" value="1"/>
</dbReference>
<protein>
    <submittedName>
        <fullName evidence="4">Putative UDP-glucoronosyl and UDP-glucosyl transferase</fullName>
    </submittedName>
</protein>
<evidence type="ECO:0000313" key="5">
    <source>
        <dbReference type="Proteomes" id="UP000247233"/>
    </source>
</evidence>
<accession>A0A317WY73</accession>
<organism evidence="4 5">
    <name type="scientific">Aspergillus heteromorphus CBS 117.55</name>
    <dbReference type="NCBI Taxonomy" id="1448321"/>
    <lineage>
        <taxon>Eukaryota</taxon>
        <taxon>Fungi</taxon>
        <taxon>Dikarya</taxon>
        <taxon>Ascomycota</taxon>
        <taxon>Pezizomycotina</taxon>
        <taxon>Eurotiomycetes</taxon>
        <taxon>Eurotiomycetidae</taxon>
        <taxon>Eurotiales</taxon>
        <taxon>Aspergillaceae</taxon>
        <taxon>Aspergillus</taxon>
        <taxon>Aspergillus subgen. Circumdati</taxon>
    </lineage>
</organism>
<reference evidence="4 5" key="1">
    <citation type="submission" date="2016-12" db="EMBL/GenBank/DDBJ databases">
        <title>The genomes of Aspergillus section Nigri reveals drivers in fungal speciation.</title>
        <authorList>
            <consortium name="DOE Joint Genome Institute"/>
            <person name="Vesth T.C."/>
            <person name="Nybo J."/>
            <person name="Theobald S."/>
            <person name="Brandl J."/>
            <person name="Frisvad J.C."/>
            <person name="Nielsen K.F."/>
            <person name="Lyhne E.K."/>
            <person name="Kogle M.E."/>
            <person name="Kuo A."/>
            <person name="Riley R."/>
            <person name="Clum A."/>
            <person name="Nolan M."/>
            <person name="Lipzen A."/>
            <person name="Salamov A."/>
            <person name="Henrissat B."/>
            <person name="Wiebenga A."/>
            <person name="De Vries R.P."/>
            <person name="Grigoriev I.V."/>
            <person name="Mortensen U.H."/>
            <person name="Andersen M.R."/>
            <person name="Baker S.E."/>
        </authorList>
    </citation>
    <scope>NUCLEOTIDE SEQUENCE [LARGE SCALE GENOMIC DNA]</scope>
    <source>
        <strain evidence="4 5">CBS 117.55</strain>
    </source>
</reference>
<dbReference type="SUPFAM" id="SSF53756">
    <property type="entry name" value="UDP-Glycosyltransferase/glycogen phosphorylase"/>
    <property type="match status" value="1"/>
</dbReference>